<keyword evidence="3" id="KW-1185">Reference proteome</keyword>
<reference evidence="2 3" key="1">
    <citation type="journal article" date="2018" name="Nat. Ecol. Evol.">
        <title>Pezizomycetes genomes reveal the molecular basis of ectomycorrhizal truffle lifestyle.</title>
        <authorList>
            <person name="Murat C."/>
            <person name="Payen T."/>
            <person name="Noel B."/>
            <person name="Kuo A."/>
            <person name="Morin E."/>
            <person name="Chen J."/>
            <person name="Kohler A."/>
            <person name="Krizsan K."/>
            <person name="Balestrini R."/>
            <person name="Da Silva C."/>
            <person name="Montanini B."/>
            <person name="Hainaut M."/>
            <person name="Levati E."/>
            <person name="Barry K.W."/>
            <person name="Belfiori B."/>
            <person name="Cichocki N."/>
            <person name="Clum A."/>
            <person name="Dockter R.B."/>
            <person name="Fauchery L."/>
            <person name="Guy J."/>
            <person name="Iotti M."/>
            <person name="Le Tacon F."/>
            <person name="Lindquist E.A."/>
            <person name="Lipzen A."/>
            <person name="Malagnac F."/>
            <person name="Mello A."/>
            <person name="Molinier V."/>
            <person name="Miyauchi S."/>
            <person name="Poulain J."/>
            <person name="Riccioni C."/>
            <person name="Rubini A."/>
            <person name="Sitrit Y."/>
            <person name="Splivallo R."/>
            <person name="Traeger S."/>
            <person name="Wang M."/>
            <person name="Zifcakova L."/>
            <person name="Wipf D."/>
            <person name="Zambonelli A."/>
            <person name="Paolocci F."/>
            <person name="Nowrousian M."/>
            <person name="Ottonello S."/>
            <person name="Baldrian P."/>
            <person name="Spatafora J.W."/>
            <person name="Henrissat B."/>
            <person name="Nagy L.G."/>
            <person name="Aury J.M."/>
            <person name="Wincker P."/>
            <person name="Grigoriev I.V."/>
            <person name="Bonfante P."/>
            <person name="Martin F.M."/>
        </authorList>
    </citation>
    <scope>NUCLEOTIDE SEQUENCE [LARGE SCALE GENOMIC DNA]</scope>
    <source>
        <strain evidence="2 3">120613-1</strain>
    </source>
</reference>
<dbReference type="EMBL" id="ML120360">
    <property type="protein sequence ID" value="RPB03944.1"/>
    <property type="molecule type" value="Genomic_DNA"/>
</dbReference>
<dbReference type="Proteomes" id="UP000276215">
    <property type="component" value="Unassembled WGS sequence"/>
</dbReference>
<evidence type="ECO:0000256" key="1">
    <source>
        <dbReference type="SAM" id="Phobius"/>
    </source>
</evidence>
<protein>
    <submittedName>
        <fullName evidence="2">Uncharacterized protein</fullName>
    </submittedName>
</protein>
<organism evidence="2 3">
    <name type="scientific">Choiromyces venosus 120613-1</name>
    <dbReference type="NCBI Taxonomy" id="1336337"/>
    <lineage>
        <taxon>Eukaryota</taxon>
        <taxon>Fungi</taxon>
        <taxon>Dikarya</taxon>
        <taxon>Ascomycota</taxon>
        <taxon>Pezizomycotina</taxon>
        <taxon>Pezizomycetes</taxon>
        <taxon>Pezizales</taxon>
        <taxon>Tuberaceae</taxon>
        <taxon>Choiromyces</taxon>
    </lineage>
</organism>
<keyword evidence="1" id="KW-0812">Transmembrane</keyword>
<evidence type="ECO:0000313" key="3">
    <source>
        <dbReference type="Proteomes" id="UP000276215"/>
    </source>
</evidence>
<keyword evidence="1" id="KW-1133">Transmembrane helix</keyword>
<feature type="transmembrane region" description="Helical" evidence="1">
    <location>
        <begin position="15"/>
        <end position="35"/>
    </location>
</feature>
<name>A0A3N4K076_9PEZI</name>
<gene>
    <name evidence="2" type="ORF">L873DRAFT_1799918</name>
</gene>
<dbReference type="AlphaFoldDB" id="A0A3N4K076"/>
<evidence type="ECO:0000313" key="2">
    <source>
        <dbReference type="EMBL" id="RPB03944.1"/>
    </source>
</evidence>
<accession>A0A3N4K076</accession>
<sequence length="56" mass="6378">MALSGLLFNSSYSEFIVIGCWLWCLASNFALASLIRSCRRFLIIQLFDIASQCRDL</sequence>
<proteinExistence type="predicted"/>
<keyword evidence="1" id="KW-0472">Membrane</keyword>